<dbReference type="AlphaFoldDB" id="A0A248K1K1"/>
<dbReference type="EMBL" id="CP022112">
    <property type="protein sequence ID" value="ASG24700.1"/>
    <property type="molecule type" value="Genomic_DNA"/>
</dbReference>
<sequence>MLLRKFLELAGGISIPTITVNIPLSKISRSLCLEKRFDNPCDALDSLRYARREDIVLWRKIKAVERFGRAALRKMAPAQAYLSSGQRIDEWPGRLH</sequence>
<gene>
    <name evidence="1" type="ORF">Y958_28045</name>
</gene>
<evidence type="ECO:0000313" key="1">
    <source>
        <dbReference type="EMBL" id="ASG24700.1"/>
    </source>
</evidence>
<reference evidence="1 2" key="1">
    <citation type="submission" date="2017-06" db="EMBL/GenBank/DDBJ databases">
        <title>Complete genome sequence of Nitrospirillum amazonense strain CBAmC, an endophytic nitrogen-fixing and plant growth-promoting bacterium, isolated from sugarcane.</title>
        <authorList>
            <person name="Schwab S."/>
            <person name="dos Santos Teixeira K.R."/>
            <person name="Simoes Araujo J.L."/>
            <person name="Soares Vidal M."/>
            <person name="Borges de Freitas H.R."/>
            <person name="Rivello Crivelaro A.L."/>
            <person name="Bueno de Camargo Nunes A."/>
            <person name="dos Santos C.M."/>
            <person name="Palmeira da Silva Rosa D."/>
            <person name="da Silva Padilha D."/>
            <person name="da Silva E."/>
            <person name="Araujo Terra L."/>
            <person name="Soares Mendes V."/>
            <person name="Farinelli L."/>
            <person name="Magalhaes Cruz L."/>
            <person name="Baldani J.I."/>
        </authorList>
    </citation>
    <scope>NUCLEOTIDE SEQUENCE [LARGE SCALE GENOMIC DNA]</scope>
    <source>
        <strain evidence="1 2">CBAmC</strain>
    </source>
</reference>
<dbReference type="KEGG" id="nao:Y958_28045"/>
<keyword evidence="2" id="KW-1185">Reference proteome</keyword>
<accession>A0A248K1K1</accession>
<dbReference type="Proteomes" id="UP000197153">
    <property type="component" value="Chromosome 3"/>
</dbReference>
<name>A0A248K1K1_9PROT</name>
<evidence type="ECO:0000313" key="2">
    <source>
        <dbReference type="Proteomes" id="UP000197153"/>
    </source>
</evidence>
<proteinExistence type="predicted"/>
<organism evidence="1 2">
    <name type="scientific">Nitrospirillum viridazoti CBAmc</name>
    <dbReference type="NCBI Taxonomy" id="1441467"/>
    <lineage>
        <taxon>Bacteria</taxon>
        <taxon>Pseudomonadati</taxon>
        <taxon>Pseudomonadota</taxon>
        <taxon>Alphaproteobacteria</taxon>
        <taxon>Rhodospirillales</taxon>
        <taxon>Azospirillaceae</taxon>
        <taxon>Nitrospirillum</taxon>
        <taxon>Nitrospirillum viridazoti</taxon>
    </lineage>
</organism>
<protein>
    <submittedName>
        <fullName evidence="1">Uncharacterized protein</fullName>
    </submittedName>
</protein>